<evidence type="ECO:0000313" key="3">
    <source>
        <dbReference type="Proteomes" id="UP000277279"/>
    </source>
</evidence>
<feature type="region of interest" description="Disordered" evidence="1">
    <location>
        <begin position="1"/>
        <end position="78"/>
    </location>
</feature>
<name>A0A427N4Z3_9HYPH</name>
<dbReference type="Proteomes" id="UP000277279">
    <property type="component" value="Unassembled WGS sequence"/>
</dbReference>
<accession>A0A427N4Z3</accession>
<protein>
    <recommendedName>
        <fullName evidence="4">Propionyl-coenzyme A carboxylase alpha polypeptide</fullName>
    </recommendedName>
</protein>
<proteinExistence type="predicted"/>
<comment type="caution">
    <text evidence="2">The sequence shown here is derived from an EMBL/GenBank/DDBJ whole genome shotgun (WGS) entry which is preliminary data.</text>
</comment>
<evidence type="ECO:0000313" key="2">
    <source>
        <dbReference type="EMBL" id="RSB81891.1"/>
    </source>
</evidence>
<evidence type="ECO:0008006" key="4">
    <source>
        <dbReference type="Google" id="ProtNLM"/>
    </source>
</evidence>
<reference evidence="2 3" key="1">
    <citation type="submission" date="2018-11" db="EMBL/GenBank/DDBJ databases">
        <authorList>
            <person name="Huo Y."/>
        </authorList>
    </citation>
    <scope>NUCLEOTIDE SEQUENCE [LARGE SCALE GENOMIC DNA]</scope>
    <source>
        <strain evidence="2 3">DSM 30132</strain>
    </source>
</reference>
<dbReference type="AlphaFoldDB" id="A0A427N4Z3"/>
<dbReference type="EMBL" id="RJJT01000004">
    <property type="protein sequence ID" value="RSB81891.1"/>
    <property type="molecule type" value="Genomic_DNA"/>
</dbReference>
<sequence>MKLRADYPPLSCRTSPPQGGRSDGRDGFPKQLGQCNSDAAAREQWSTLLPISPLVGEMSGRTEGGAPSTTSTIPGGSR</sequence>
<gene>
    <name evidence="2" type="ORF">EFD55_06895</name>
</gene>
<dbReference type="OrthoDB" id="8101429at2"/>
<feature type="compositionally biased region" description="Polar residues" evidence="1">
    <location>
        <begin position="67"/>
        <end position="78"/>
    </location>
</feature>
<evidence type="ECO:0000256" key="1">
    <source>
        <dbReference type="SAM" id="MobiDB-lite"/>
    </source>
</evidence>
<organism evidence="2 3">
    <name type="scientific">Rhizobium pisi</name>
    <dbReference type="NCBI Taxonomy" id="574561"/>
    <lineage>
        <taxon>Bacteria</taxon>
        <taxon>Pseudomonadati</taxon>
        <taxon>Pseudomonadota</taxon>
        <taxon>Alphaproteobacteria</taxon>
        <taxon>Hyphomicrobiales</taxon>
        <taxon>Rhizobiaceae</taxon>
        <taxon>Rhizobium/Agrobacterium group</taxon>
        <taxon>Rhizobium</taxon>
    </lineage>
</organism>